<keyword evidence="11" id="KW-1185">Reference proteome</keyword>
<comment type="subcellular location">
    <subcellularLocation>
        <location evidence="5">Endomembrane system</location>
        <topology evidence="5">Single-pass membrane protein</topology>
    </subcellularLocation>
</comment>
<dbReference type="AlphaFoldDB" id="A0A9W7ZVR6"/>
<evidence type="ECO:0000256" key="2">
    <source>
        <dbReference type="ARBA" id="ARBA00022729"/>
    </source>
</evidence>
<dbReference type="PANTHER" id="PTHR44653">
    <property type="entry name" value="DNAJ HOMOLOG SUBFAMILY C MEMBER 1"/>
    <property type="match status" value="1"/>
</dbReference>
<evidence type="ECO:0000256" key="1">
    <source>
        <dbReference type="ARBA" id="ARBA00022692"/>
    </source>
</evidence>
<proteinExistence type="predicted"/>
<dbReference type="CDD" id="cd06257">
    <property type="entry name" value="DnaJ"/>
    <property type="match status" value="1"/>
</dbReference>
<dbReference type="PROSITE" id="PS50076">
    <property type="entry name" value="DNAJ_2"/>
    <property type="match status" value="1"/>
</dbReference>
<evidence type="ECO:0000256" key="7">
    <source>
        <dbReference type="SAM" id="Phobius"/>
    </source>
</evidence>
<feature type="transmembrane region" description="Helical" evidence="7">
    <location>
        <begin position="146"/>
        <end position="166"/>
    </location>
</feature>
<evidence type="ECO:0000256" key="4">
    <source>
        <dbReference type="ARBA" id="ARBA00023136"/>
    </source>
</evidence>
<organism evidence="10 11">
    <name type="scientific">Mycoemilia scoparia</name>
    <dbReference type="NCBI Taxonomy" id="417184"/>
    <lineage>
        <taxon>Eukaryota</taxon>
        <taxon>Fungi</taxon>
        <taxon>Fungi incertae sedis</taxon>
        <taxon>Zoopagomycota</taxon>
        <taxon>Kickxellomycotina</taxon>
        <taxon>Kickxellomycetes</taxon>
        <taxon>Kickxellales</taxon>
        <taxon>Kickxellaceae</taxon>
        <taxon>Mycoemilia</taxon>
    </lineage>
</organism>
<dbReference type="Proteomes" id="UP001150538">
    <property type="component" value="Unassembled WGS sequence"/>
</dbReference>
<dbReference type="SMART" id="SM00271">
    <property type="entry name" value="DnaJ"/>
    <property type="match status" value="1"/>
</dbReference>
<keyword evidence="2 8" id="KW-0732">Signal</keyword>
<dbReference type="OrthoDB" id="413400at2759"/>
<dbReference type="GO" id="GO:0012505">
    <property type="term" value="C:endomembrane system"/>
    <property type="evidence" value="ECO:0007669"/>
    <property type="project" value="UniProtKB-SubCell"/>
</dbReference>
<dbReference type="SUPFAM" id="SSF46565">
    <property type="entry name" value="Chaperone J-domain"/>
    <property type="match status" value="1"/>
</dbReference>
<name>A0A9W7ZVR6_9FUNG</name>
<keyword evidence="1 7" id="KW-0812">Transmembrane</keyword>
<keyword evidence="4 7" id="KW-0472">Membrane</keyword>
<dbReference type="PRINTS" id="PR00625">
    <property type="entry name" value="JDOMAIN"/>
</dbReference>
<feature type="domain" description="J" evidence="9">
    <location>
        <begin position="58"/>
        <end position="126"/>
    </location>
</feature>
<gene>
    <name evidence="10" type="ORF">H4219_003120</name>
</gene>
<reference evidence="10" key="1">
    <citation type="submission" date="2022-07" db="EMBL/GenBank/DDBJ databases">
        <title>Phylogenomic reconstructions and comparative analyses of Kickxellomycotina fungi.</title>
        <authorList>
            <person name="Reynolds N.K."/>
            <person name="Stajich J.E."/>
            <person name="Barry K."/>
            <person name="Grigoriev I.V."/>
            <person name="Crous P."/>
            <person name="Smith M.E."/>
        </authorList>
    </citation>
    <scope>NUCLEOTIDE SEQUENCE</scope>
    <source>
        <strain evidence="10">NBRC 100468</strain>
    </source>
</reference>
<evidence type="ECO:0000256" key="8">
    <source>
        <dbReference type="SAM" id="SignalP"/>
    </source>
</evidence>
<accession>A0A9W7ZVR6</accession>
<dbReference type="InterPro" id="IPR001623">
    <property type="entry name" value="DnaJ_domain"/>
</dbReference>
<evidence type="ECO:0000259" key="9">
    <source>
        <dbReference type="PROSITE" id="PS50076"/>
    </source>
</evidence>
<feature type="chain" id="PRO_5040867876" description="J domain-containing protein" evidence="8">
    <location>
        <begin position="25"/>
        <end position="357"/>
    </location>
</feature>
<evidence type="ECO:0000256" key="6">
    <source>
        <dbReference type="SAM" id="MobiDB-lite"/>
    </source>
</evidence>
<dbReference type="InterPro" id="IPR052606">
    <property type="entry name" value="DnaJ_domain_protein"/>
</dbReference>
<protein>
    <recommendedName>
        <fullName evidence="9">J domain-containing protein</fullName>
    </recommendedName>
</protein>
<dbReference type="Pfam" id="PF00226">
    <property type="entry name" value="DnaJ"/>
    <property type="match status" value="1"/>
</dbReference>
<dbReference type="PANTHER" id="PTHR44653:SF2">
    <property type="entry name" value="DNAJ HOMOLOG SUBFAMILY C MEMBER 1"/>
    <property type="match status" value="1"/>
</dbReference>
<feature type="compositionally biased region" description="Basic residues" evidence="6">
    <location>
        <begin position="343"/>
        <end position="357"/>
    </location>
</feature>
<evidence type="ECO:0000256" key="5">
    <source>
        <dbReference type="ARBA" id="ARBA00037847"/>
    </source>
</evidence>
<dbReference type="Gene3D" id="1.10.287.110">
    <property type="entry name" value="DnaJ domain"/>
    <property type="match status" value="1"/>
</dbReference>
<evidence type="ECO:0000313" key="10">
    <source>
        <dbReference type="EMBL" id="KAJ1917606.1"/>
    </source>
</evidence>
<dbReference type="InterPro" id="IPR036869">
    <property type="entry name" value="J_dom_sf"/>
</dbReference>
<dbReference type="EMBL" id="JANBPU010000067">
    <property type="protein sequence ID" value="KAJ1917606.1"/>
    <property type="molecule type" value="Genomic_DNA"/>
</dbReference>
<evidence type="ECO:0000313" key="11">
    <source>
        <dbReference type="Proteomes" id="UP001150538"/>
    </source>
</evidence>
<keyword evidence="3 7" id="KW-1133">Transmembrane helix</keyword>
<comment type="caution">
    <text evidence="10">The sequence shown here is derived from an EMBL/GenBank/DDBJ whole genome shotgun (WGS) entry which is preliminary data.</text>
</comment>
<feature type="region of interest" description="Disordered" evidence="6">
    <location>
        <begin position="314"/>
        <end position="357"/>
    </location>
</feature>
<feature type="signal peptide" evidence="8">
    <location>
        <begin position="1"/>
        <end position="24"/>
    </location>
</feature>
<evidence type="ECO:0000256" key="3">
    <source>
        <dbReference type="ARBA" id="ARBA00022989"/>
    </source>
</evidence>
<sequence length="357" mass="40153">MRLPSLHILLGITLLLTLSVVVQGFDKLDYEIFELWDEVRKHDSNPDHSQNGQPQHPSWYQILGVTKKSTTKEINKAYRKLSIKYHPDKNPMAALDPSIGKKFSRLGSIAAMLRDPHKRERYNFYLKNGVPVWRGTGYLYRRWRPGFGTVLVGLLFFASGFQYLYAHLSYWRAQQRIKDLELFQKEKERNEMSRRGGGAQNNAADNAFVNGDGEVQVDYDQDSINYDGTINPWAVPPPSWNSVLVVKLGYYVVNAVRTRALGYEPLALPSSQPTGQFVHAHGRSANNSPDSQDSAAFVDEKKYAKIVADGKSNAAETLGYDSGTTTPESAAEAAIKPKNSSSKSKKNKTRQRKTPKV</sequence>